<feature type="region of interest" description="Disordered" evidence="1">
    <location>
        <begin position="276"/>
        <end position="305"/>
    </location>
</feature>
<organism evidence="2 3">
    <name type="scientific">Steinernema hermaphroditum</name>
    <dbReference type="NCBI Taxonomy" id="289476"/>
    <lineage>
        <taxon>Eukaryota</taxon>
        <taxon>Metazoa</taxon>
        <taxon>Ecdysozoa</taxon>
        <taxon>Nematoda</taxon>
        <taxon>Chromadorea</taxon>
        <taxon>Rhabditida</taxon>
        <taxon>Tylenchina</taxon>
        <taxon>Panagrolaimomorpha</taxon>
        <taxon>Strongyloidoidea</taxon>
        <taxon>Steinernematidae</taxon>
        <taxon>Steinernema</taxon>
    </lineage>
</organism>
<evidence type="ECO:0000313" key="2">
    <source>
        <dbReference type="EMBL" id="KAK0425232.1"/>
    </source>
</evidence>
<sequence>MRLLRAQFGRRDAVMRPKLQALSTKMAPEPSSPRQRQRSFVTRKMSVLRRRHPSTYAELFVEPVLQYFVASLCDLRVDVENRRPLGLRYSRTPEVQRLISKLQRSKFPQIPKTTDPNVVVSVLKEILSDFPGGVFRDEGEEFISIRLDSSLEIVLTYVNSLIQNLPCFLRQFTYLVCRCLRNLVHQTTSATTTTDSYTDMLLLFTPVLFPSSVGDVSRFLRATRITLALVDLCETVFKPHLAAFWDPDDRDEDFFRHVVLKLTHLANWFDDSDLSSSEEAPEATSDYGSLEALEDVPGLDPASVRPNNDYYQFSFE</sequence>
<evidence type="ECO:0008006" key="4">
    <source>
        <dbReference type="Google" id="ProtNLM"/>
    </source>
</evidence>
<dbReference type="EMBL" id="JAUCMV010000001">
    <property type="protein sequence ID" value="KAK0425232.1"/>
    <property type="molecule type" value="Genomic_DNA"/>
</dbReference>
<protein>
    <recommendedName>
        <fullName evidence="4">Rho-GAP domain-containing protein</fullName>
    </recommendedName>
</protein>
<dbReference type="Proteomes" id="UP001175271">
    <property type="component" value="Unassembled WGS sequence"/>
</dbReference>
<evidence type="ECO:0000256" key="1">
    <source>
        <dbReference type="SAM" id="MobiDB-lite"/>
    </source>
</evidence>
<dbReference type="Gene3D" id="1.10.555.10">
    <property type="entry name" value="Rho GTPase activation protein"/>
    <property type="match status" value="1"/>
</dbReference>
<accession>A0AA39IL52</accession>
<dbReference type="InterPro" id="IPR008936">
    <property type="entry name" value="Rho_GTPase_activation_prot"/>
</dbReference>
<reference evidence="2" key="1">
    <citation type="submission" date="2023-06" db="EMBL/GenBank/DDBJ databases">
        <title>Genomic analysis of the entomopathogenic nematode Steinernema hermaphroditum.</title>
        <authorList>
            <person name="Schwarz E.M."/>
            <person name="Heppert J.K."/>
            <person name="Baniya A."/>
            <person name="Schwartz H.T."/>
            <person name="Tan C.-H."/>
            <person name="Antoshechkin I."/>
            <person name="Sternberg P.W."/>
            <person name="Goodrich-Blair H."/>
            <person name="Dillman A.R."/>
        </authorList>
    </citation>
    <scope>NUCLEOTIDE SEQUENCE</scope>
    <source>
        <strain evidence="2">PS9179</strain>
        <tissue evidence="2">Whole animal</tissue>
    </source>
</reference>
<dbReference type="AlphaFoldDB" id="A0AA39IL52"/>
<comment type="caution">
    <text evidence="2">The sequence shown here is derived from an EMBL/GenBank/DDBJ whole genome shotgun (WGS) entry which is preliminary data.</text>
</comment>
<evidence type="ECO:0000313" key="3">
    <source>
        <dbReference type="Proteomes" id="UP001175271"/>
    </source>
</evidence>
<gene>
    <name evidence="2" type="ORF">QR680_009095</name>
</gene>
<proteinExistence type="predicted"/>
<name>A0AA39IL52_9BILA</name>
<keyword evidence="3" id="KW-1185">Reference proteome</keyword>
<dbReference type="SUPFAM" id="SSF48350">
    <property type="entry name" value="GTPase activation domain, GAP"/>
    <property type="match status" value="1"/>
</dbReference>